<dbReference type="SUPFAM" id="SSF51735">
    <property type="entry name" value="NAD(P)-binding Rossmann-fold domains"/>
    <property type="match status" value="1"/>
</dbReference>
<dbReference type="InterPro" id="IPR051468">
    <property type="entry name" value="Fungal_SecMetab_SDRs"/>
</dbReference>
<dbReference type="EMBL" id="CP146275">
    <property type="protein sequence ID" value="WWT31614.1"/>
    <property type="molecule type" value="Genomic_DNA"/>
</dbReference>
<name>A0ABZ2I045_9HYPH</name>
<keyword evidence="2" id="KW-1185">Reference proteome</keyword>
<accession>A0ABZ2I045</accession>
<dbReference type="Gene3D" id="3.40.50.720">
    <property type="entry name" value="NAD(P)-binding Rossmann-like Domain"/>
    <property type="match status" value="1"/>
</dbReference>
<dbReference type="InterPro" id="IPR002347">
    <property type="entry name" value="SDR_fam"/>
</dbReference>
<organism evidence="1 2">
    <name type="scientific">Pelagibacterium nitratireducens</name>
    <dbReference type="NCBI Taxonomy" id="1046114"/>
    <lineage>
        <taxon>Bacteria</taxon>
        <taxon>Pseudomonadati</taxon>
        <taxon>Pseudomonadota</taxon>
        <taxon>Alphaproteobacteria</taxon>
        <taxon>Hyphomicrobiales</taxon>
        <taxon>Devosiaceae</taxon>
        <taxon>Pelagibacterium</taxon>
    </lineage>
</organism>
<evidence type="ECO:0000313" key="2">
    <source>
        <dbReference type="Proteomes" id="UP001369958"/>
    </source>
</evidence>
<dbReference type="PRINTS" id="PR00081">
    <property type="entry name" value="GDHRDH"/>
</dbReference>
<reference evidence="1 2" key="1">
    <citation type="submission" date="2024-02" db="EMBL/GenBank/DDBJ databases">
        <title>Complete genome sequence of Pelagibacterium nitratireducens ZH15.</title>
        <authorList>
            <person name="Zhao L.H."/>
        </authorList>
    </citation>
    <scope>NUCLEOTIDE SEQUENCE [LARGE SCALE GENOMIC DNA]</scope>
    <source>
        <strain evidence="1 2">ZH15</strain>
    </source>
</reference>
<sequence length="230" mass="24218">MTEATQALIIGSTGGIGRALVEQVRASGRYDLVTALSRSSSPAIDITDEASIVSAIDAVAGQGVLRLVILATGFLHHGAIGPEKANRHLRGEALAQAFAVNTIGPALVLKHVLPLLPRSGRSVVMALSARVGSIYDNRLGGWHSYRASKAALNQIVRTCAIELARTHRDAVLVAMHPGTVDTPLSRPFSRSGLDVQQPEDAAGAILAGLDTLTPSESGQFFDRTGKRLPY</sequence>
<dbReference type="PANTHER" id="PTHR43544">
    <property type="entry name" value="SHORT-CHAIN DEHYDROGENASE/REDUCTASE"/>
    <property type="match status" value="1"/>
</dbReference>
<protein>
    <submittedName>
        <fullName evidence="1">SDR family NAD(P)-dependent oxidoreductase</fullName>
    </submittedName>
</protein>
<gene>
    <name evidence="1" type="ORF">V6617_11345</name>
</gene>
<dbReference type="Pfam" id="PF13561">
    <property type="entry name" value="adh_short_C2"/>
    <property type="match status" value="1"/>
</dbReference>
<dbReference type="InterPro" id="IPR036291">
    <property type="entry name" value="NAD(P)-bd_dom_sf"/>
</dbReference>
<proteinExistence type="predicted"/>
<dbReference type="Proteomes" id="UP001369958">
    <property type="component" value="Chromosome"/>
</dbReference>
<evidence type="ECO:0000313" key="1">
    <source>
        <dbReference type="EMBL" id="WWT31614.1"/>
    </source>
</evidence>
<dbReference type="RefSeq" id="WP_338607079.1">
    <property type="nucleotide sequence ID" value="NZ_CP146275.1"/>
</dbReference>
<dbReference type="PANTHER" id="PTHR43544:SF12">
    <property type="entry name" value="NAD(P)-BINDING ROSSMANN-FOLD SUPERFAMILY PROTEIN"/>
    <property type="match status" value="1"/>
</dbReference>